<dbReference type="SUPFAM" id="SSF48019">
    <property type="entry name" value="post-AAA+ oligomerization domain-like"/>
    <property type="match status" value="1"/>
</dbReference>
<dbReference type="EMBL" id="MHTT01000005">
    <property type="protein sequence ID" value="OHA66133.1"/>
    <property type="molecule type" value="Genomic_DNA"/>
</dbReference>
<comment type="similarity">
    <text evidence="1 11">Belongs to the DnaX/STICHEL family.</text>
</comment>
<keyword evidence="9 11" id="KW-0239">DNA-directed DNA polymerase</keyword>
<evidence type="ECO:0000256" key="5">
    <source>
        <dbReference type="ARBA" id="ARBA00022723"/>
    </source>
</evidence>
<dbReference type="PANTHER" id="PTHR11669">
    <property type="entry name" value="REPLICATION FACTOR C / DNA POLYMERASE III GAMMA-TAU SUBUNIT"/>
    <property type="match status" value="1"/>
</dbReference>
<dbReference type="Pfam" id="PF12169">
    <property type="entry name" value="DNA_pol3_gamma3"/>
    <property type="match status" value="1"/>
</dbReference>
<evidence type="ECO:0000256" key="10">
    <source>
        <dbReference type="ARBA" id="ARBA00049244"/>
    </source>
</evidence>
<feature type="domain" description="AAA+ ATPase" evidence="12">
    <location>
        <begin position="37"/>
        <end position="179"/>
    </location>
</feature>
<comment type="catalytic activity">
    <reaction evidence="10 11">
        <text>DNA(n) + a 2'-deoxyribonucleoside 5'-triphosphate = DNA(n+1) + diphosphate</text>
        <dbReference type="Rhea" id="RHEA:22508"/>
        <dbReference type="Rhea" id="RHEA-COMP:17339"/>
        <dbReference type="Rhea" id="RHEA-COMP:17340"/>
        <dbReference type="ChEBI" id="CHEBI:33019"/>
        <dbReference type="ChEBI" id="CHEBI:61560"/>
        <dbReference type="ChEBI" id="CHEBI:173112"/>
        <dbReference type="EC" id="2.7.7.7"/>
    </reaction>
</comment>
<evidence type="ECO:0000313" key="13">
    <source>
        <dbReference type="EMBL" id="OHA66133.1"/>
    </source>
</evidence>
<dbReference type="FunFam" id="1.10.8.60:FF:000013">
    <property type="entry name" value="DNA polymerase III subunit gamma/tau"/>
    <property type="match status" value="1"/>
</dbReference>
<accession>A0A1G2R036</accession>
<keyword evidence="5" id="KW-0479">Metal-binding</keyword>
<evidence type="ECO:0000313" key="14">
    <source>
        <dbReference type="Proteomes" id="UP000178065"/>
    </source>
</evidence>
<dbReference type="InterPro" id="IPR027417">
    <property type="entry name" value="P-loop_NTPase"/>
</dbReference>
<dbReference type="CDD" id="cd00009">
    <property type="entry name" value="AAA"/>
    <property type="match status" value="1"/>
</dbReference>
<dbReference type="NCBIfam" id="NF004046">
    <property type="entry name" value="PRK05563.1"/>
    <property type="match status" value="1"/>
</dbReference>
<dbReference type="Pfam" id="PF22608">
    <property type="entry name" value="DNAX_ATPase_lid"/>
    <property type="match status" value="1"/>
</dbReference>
<dbReference type="InterPro" id="IPR003593">
    <property type="entry name" value="AAA+_ATPase"/>
</dbReference>
<proteinExistence type="inferred from homology"/>
<comment type="subunit">
    <text evidence="11">DNA polymerase III contains a core (composed of alpha, epsilon and theta chains) that associates with a tau subunit. This core dimerizes to form the POLIII' complex. PolIII' associates with the gamma complex (composed of gamma, delta, delta', psi and chi chains) and with the beta chain to form the complete DNA polymerase III complex.</text>
</comment>
<dbReference type="GO" id="GO:0046872">
    <property type="term" value="F:metal ion binding"/>
    <property type="evidence" value="ECO:0007669"/>
    <property type="project" value="UniProtKB-KW"/>
</dbReference>
<evidence type="ECO:0000256" key="11">
    <source>
        <dbReference type="RuleBase" id="RU364063"/>
    </source>
</evidence>
<dbReference type="EC" id="2.7.7.7" evidence="11"/>
<dbReference type="SUPFAM" id="SSF52540">
    <property type="entry name" value="P-loop containing nucleoside triphosphate hydrolases"/>
    <property type="match status" value="1"/>
</dbReference>
<evidence type="ECO:0000256" key="4">
    <source>
        <dbReference type="ARBA" id="ARBA00022705"/>
    </source>
</evidence>
<keyword evidence="8 11" id="KW-0067">ATP-binding</keyword>
<dbReference type="SMART" id="SM00382">
    <property type="entry name" value="AAA"/>
    <property type="match status" value="1"/>
</dbReference>
<evidence type="ECO:0000256" key="6">
    <source>
        <dbReference type="ARBA" id="ARBA00022741"/>
    </source>
</evidence>
<dbReference type="InterPro" id="IPR050238">
    <property type="entry name" value="DNA_Rep/Repair_Clamp_Loader"/>
</dbReference>
<dbReference type="Pfam" id="PF13177">
    <property type="entry name" value="DNA_pol3_delta2"/>
    <property type="match status" value="1"/>
</dbReference>
<name>A0A1G2R036_9BACT</name>
<dbReference type="Proteomes" id="UP000178065">
    <property type="component" value="Unassembled WGS sequence"/>
</dbReference>
<evidence type="ECO:0000256" key="3">
    <source>
        <dbReference type="ARBA" id="ARBA00022695"/>
    </source>
</evidence>
<evidence type="ECO:0000256" key="9">
    <source>
        <dbReference type="ARBA" id="ARBA00022932"/>
    </source>
</evidence>
<dbReference type="InterPro" id="IPR012763">
    <property type="entry name" value="DNA_pol_III_sug/sutau_N"/>
</dbReference>
<dbReference type="FunFam" id="3.40.50.300:FF:000014">
    <property type="entry name" value="DNA polymerase III subunit gamma/tau"/>
    <property type="match status" value="1"/>
</dbReference>
<keyword evidence="2 11" id="KW-0808">Transferase</keyword>
<evidence type="ECO:0000256" key="7">
    <source>
        <dbReference type="ARBA" id="ARBA00022833"/>
    </source>
</evidence>
<dbReference type="CDD" id="cd18137">
    <property type="entry name" value="HLD_clamp_pol_III_gamma_tau"/>
    <property type="match status" value="1"/>
</dbReference>
<comment type="function">
    <text evidence="11">DNA polymerase III is a complex, multichain enzyme responsible for most of the replicative synthesis in bacteria. This DNA polymerase also exhibits 3' to 5' exonuclease activity.</text>
</comment>
<keyword evidence="3 11" id="KW-0548">Nucleotidyltransferase</keyword>
<dbReference type="Gene3D" id="1.20.272.10">
    <property type="match status" value="1"/>
</dbReference>
<sequence length="363" mass="40616">MANLVLYRKYRPQTFSEVVGQEHIVQTLKNAVRGNLIAHAYLFSGPRGSGKTSLARILAKAVNCKNPKAGEPDNACEYCQEINQGRALDLLEIDAASNRGIDEVRDLKEGIRFAPARLKYKVFVVDEAHQLTKEAANALLKTLEEPPAHAIFVLATTEVHRMTDTIVSRCQRFDFRKLRVAEIVSRLEEIAKKEGAAIDKMALQIIAGRASGSLRDAESLLDRILTFHAKDRVASETVQELLGIVDVSILSEFADLLFAKKAAQAVEFLNKKLQEGMDPQEFSKNLVEYLRSILILKLNPELQEALAPSFTTEQQEKMGKLARAAEGKFLTNVLRHFMEAERDMRYADIVQLPLELAIVESTQ</sequence>
<reference evidence="13 14" key="1">
    <citation type="journal article" date="2016" name="Nat. Commun.">
        <title>Thousands of microbial genomes shed light on interconnected biogeochemical processes in an aquifer system.</title>
        <authorList>
            <person name="Anantharaman K."/>
            <person name="Brown C.T."/>
            <person name="Hug L.A."/>
            <person name="Sharon I."/>
            <person name="Castelle C.J."/>
            <person name="Probst A.J."/>
            <person name="Thomas B.C."/>
            <person name="Singh A."/>
            <person name="Wilkins M.J."/>
            <person name="Karaoz U."/>
            <person name="Brodie E.L."/>
            <person name="Williams K.H."/>
            <person name="Hubbard S.S."/>
            <person name="Banfield J.F."/>
        </authorList>
    </citation>
    <scope>NUCLEOTIDE SEQUENCE [LARGE SCALE GENOMIC DNA]</scope>
</reference>
<dbReference type="GO" id="GO:0003677">
    <property type="term" value="F:DNA binding"/>
    <property type="evidence" value="ECO:0007669"/>
    <property type="project" value="InterPro"/>
</dbReference>
<dbReference type="AlphaFoldDB" id="A0A1G2R036"/>
<dbReference type="InterPro" id="IPR001270">
    <property type="entry name" value="ClpA/B"/>
</dbReference>
<protein>
    <recommendedName>
        <fullName evidence="11">DNA polymerase III subunit gamma/tau</fullName>
        <ecNumber evidence="11">2.7.7.7</ecNumber>
    </recommendedName>
</protein>
<evidence type="ECO:0000259" key="12">
    <source>
        <dbReference type="SMART" id="SM00382"/>
    </source>
</evidence>
<keyword evidence="6 11" id="KW-0547">Nucleotide-binding</keyword>
<dbReference type="InterPro" id="IPR045085">
    <property type="entry name" value="HLD_clamp_pol_III_gamma_tau"/>
</dbReference>
<organism evidence="13 14">
    <name type="scientific">Candidatus Wildermuthbacteria bacterium RIFCSPHIGHO2_01_FULL_49_22b</name>
    <dbReference type="NCBI Taxonomy" id="1802448"/>
    <lineage>
        <taxon>Bacteria</taxon>
        <taxon>Candidatus Wildermuthiibacteriota</taxon>
    </lineage>
</organism>
<dbReference type="GO" id="GO:0003887">
    <property type="term" value="F:DNA-directed DNA polymerase activity"/>
    <property type="evidence" value="ECO:0007669"/>
    <property type="project" value="UniProtKB-KW"/>
</dbReference>
<dbReference type="InterPro" id="IPR022754">
    <property type="entry name" value="DNA_pol_III_gamma-3"/>
</dbReference>
<keyword evidence="7" id="KW-0862">Zinc</keyword>
<dbReference type="GO" id="GO:0006261">
    <property type="term" value="P:DNA-templated DNA replication"/>
    <property type="evidence" value="ECO:0007669"/>
    <property type="project" value="TreeGrafter"/>
</dbReference>
<dbReference type="PANTHER" id="PTHR11669:SF0">
    <property type="entry name" value="PROTEIN STICHEL-LIKE 2"/>
    <property type="match status" value="1"/>
</dbReference>
<dbReference type="Gene3D" id="3.40.50.300">
    <property type="entry name" value="P-loop containing nucleotide triphosphate hydrolases"/>
    <property type="match status" value="1"/>
</dbReference>
<evidence type="ECO:0000256" key="1">
    <source>
        <dbReference type="ARBA" id="ARBA00006360"/>
    </source>
</evidence>
<dbReference type="PRINTS" id="PR00300">
    <property type="entry name" value="CLPPROTEASEA"/>
</dbReference>
<comment type="caution">
    <text evidence="13">The sequence shown here is derived from an EMBL/GenBank/DDBJ whole genome shotgun (WGS) entry which is preliminary data.</text>
</comment>
<dbReference type="InterPro" id="IPR008921">
    <property type="entry name" value="DNA_pol3_clamp-load_cplx_C"/>
</dbReference>
<dbReference type="STRING" id="1802448.A2672_03015"/>
<evidence type="ECO:0000256" key="8">
    <source>
        <dbReference type="ARBA" id="ARBA00022840"/>
    </source>
</evidence>
<gene>
    <name evidence="11" type="primary">dnaX</name>
    <name evidence="13" type="ORF">A2672_03015</name>
</gene>
<dbReference type="GO" id="GO:0005524">
    <property type="term" value="F:ATP binding"/>
    <property type="evidence" value="ECO:0007669"/>
    <property type="project" value="UniProtKB-KW"/>
</dbReference>
<evidence type="ECO:0000256" key="2">
    <source>
        <dbReference type="ARBA" id="ARBA00022679"/>
    </source>
</evidence>
<keyword evidence="4 11" id="KW-0235">DNA replication</keyword>
<dbReference type="Gene3D" id="1.10.8.60">
    <property type="match status" value="1"/>
</dbReference>
<dbReference type="GO" id="GO:0009360">
    <property type="term" value="C:DNA polymerase III complex"/>
    <property type="evidence" value="ECO:0007669"/>
    <property type="project" value="InterPro"/>
</dbReference>
<dbReference type="NCBIfam" id="TIGR02397">
    <property type="entry name" value="dnaX_nterm"/>
    <property type="match status" value="1"/>
</dbReference>